<reference evidence="1 2" key="1">
    <citation type="journal article" date="2016" name="Nat. Commun.">
        <title>Thousands of microbial genomes shed light on interconnected biogeochemical processes in an aquifer system.</title>
        <authorList>
            <person name="Anantharaman K."/>
            <person name="Brown C.T."/>
            <person name="Hug L.A."/>
            <person name="Sharon I."/>
            <person name="Castelle C.J."/>
            <person name="Probst A.J."/>
            <person name="Thomas B.C."/>
            <person name="Singh A."/>
            <person name="Wilkins M.J."/>
            <person name="Karaoz U."/>
            <person name="Brodie E.L."/>
            <person name="Williams K.H."/>
            <person name="Hubbard S.S."/>
            <person name="Banfield J.F."/>
        </authorList>
    </citation>
    <scope>NUCLEOTIDE SEQUENCE [LARGE SCALE GENOMIC DNA]</scope>
</reference>
<accession>A0A1G2M8F0</accession>
<gene>
    <name evidence="1" type="ORF">A2849_01515</name>
</gene>
<name>A0A1G2M8F0_9BACT</name>
<proteinExistence type="predicted"/>
<protein>
    <submittedName>
        <fullName evidence="1">Uncharacterized protein</fullName>
    </submittedName>
</protein>
<sequence>MNGGLEPQPRKPIGGRHETGGEVLAGLIEKEKAELADADTKSRANRPEICATVTEWIKDIDVGELFAVCQEYLEKSGVPIDRFNTPEEIYFIEGPTPGIFVKNDGFRMFYSVETNSIGVNINYYRRLLDKHPDTRVVRANFLDAYTDELVHAVGYNSISAESTGRFFKKTSRTSQRTGIWDRSETITTMPLMRPDINETELFGALYEGIAAKISHEIVLEYCRRKPAMVQPAIMEEHIIGKRGDRSGYVGINKLVDQLVFSIARKDEEVDTEIVWRGFVRQYFSGELDPEEIRSLIAETMGEHFASDLAGAKTERDVERIMSTHEDRLPDQYAATEKWLEHLKTARGAK</sequence>
<evidence type="ECO:0000313" key="2">
    <source>
        <dbReference type="Proteomes" id="UP000178121"/>
    </source>
</evidence>
<dbReference type="AlphaFoldDB" id="A0A1G2M8F0"/>
<dbReference type="EMBL" id="MHRI01000035">
    <property type="protein sequence ID" value="OHA20167.1"/>
    <property type="molecule type" value="Genomic_DNA"/>
</dbReference>
<dbReference type="Proteomes" id="UP000178121">
    <property type="component" value="Unassembled WGS sequence"/>
</dbReference>
<organism evidence="1 2">
    <name type="scientific">Candidatus Taylorbacteria bacterium RIFCSPHIGHO2_01_FULL_51_15</name>
    <dbReference type="NCBI Taxonomy" id="1802304"/>
    <lineage>
        <taxon>Bacteria</taxon>
        <taxon>Candidatus Tayloriibacteriota</taxon>
    </lineage>
</organism>
<comment type="caution">
    <text evidence="1">The sequence shown here is derived from an EMBL/GenBank/DDBJ whole genome shotgun (WGS) entry which is preliminary data.</text>
</comment>
<evidence type="ECO:0000313" key="1">
    <source>
        <dbReference type="EMBL" id="OHA20167.1"/>
    </source>
</evidence>